<comment type="caution">
    <text evidence="1">The sequence shown here is derived from an EMBL/GenBank/DDBJ whole genome shotgun (WGS) entry which is preliminary data.</text>
</comment>
<evidence type="ECO:0000313" key="2">
    <source>
        <dbReference type="Proteomes" id="UP000306630"/>
    </source>
</evidence>
<dbReference type="EMBL" id="SRYD01000015">
    <property type="protein sequence ID" value="TGY74976.1"/>
    <property type="molecule type" value="Genomic_DNA"/>
</dbReference>
<sequence>MSHTDFCRCTPPEFQAIFDQWHNRERNLDRGMWERARMMCICILQPYSKEPLSPTDIIRLPWDEEKLESVGTAAMEQEDMPELKRRFSEVKARYGLR</sequence>
<name>A0A4S2FZM1_9BACT</name>
<proteinExistence type="predicted"/>
<dbReference type="RefSeq" id="WP_123611845.1">
    <property type="nucleotide sequence ID" value="NZ_CANCZK010000034.1"/>
</dbReference>
<accession>A0A4S2FZM1</accession>
<protein>
    <submittedName>
        <fullName evidence="1">Uncharacterized protein</fullName>
    </submittedName>
</protein>
<organism evidence="1 2">
    <name type="scientific">Muribaculum intestinale</name>
    <dbReference type="NCBI Taxonomy" id="1796646"/>
    <lineage>
        <taxon>Bacteria</taxon>
        <taxon>Pseudomonadati</taxon>
        <taxon>Bacteroidota</taxon>
        <taxon>Bacteroidia</taxon>
        <taxon>Bacteroidales</taxon>
        <taxon>Muribaculaceae</taxon>
        <taxon>Muribaculum</taxon>
    </lineage>
</organism>
<evidence type="ECO:0000313" key="1">
    <source>
        <dbReference type="EMBL" id="TGY74976.1"/>
    </source>
</evidence>
<reference evidence="1 2" key="1">
    <citation type="submission" date="2019-04" db="EMBL/GenBank/DDBJ databases">
        <title>Microbes associate with the intestines of laboratory mice.</title>
        <authorList>
            <person name="Navarre W."/>
            <person name="Wong E."/>
            <person name="Huang K."/>
            <person name="Tropini C."/>
            <person name="Ng K."/>
            <person name="Yu B."/>
        </authorList>
    </citation>
    <scope>NUCLEOTIDE SEQUENCE [LARGE SCALE GENOMIC DNA]</scope>
    <source>
        <strain evidence="1 2">NM06_A21</strain>
    </source>
</reference>
<dbReference type="AlphaFoldDB" id="A0A4S2FZM1"/>
<gene>
    <name evidence="1" type="ORF">E5333_04940</name>
</gene>
<dbReference type="Proteomes" id="UP000306630">
    <property type="component" value="Unassembled WGS sequence"/>
</dbReference>